<evidence type="ECO:0000313" key="2">
    <source>
        <dbReference type="WBParaSite" id="nRc.2.0.1.t38664-RA"/>
    </source>
</evidence>
<protein>
    <submittedName>
        <fullName evidence="2">Uncharacterized protein</fullName>
    </submittedName>
</protein>
<proteinExistence type="predicted"/>
<dbReference type="AlphaFoldDB" id="A0A915KIT4"/>
<name>A0A915KIT4_ROMCU</name>
<organism evidence="1 2">
    <name type="scientific">Romanomermis culicivorax</name>
    <name type="common">Nematode worm</name>
    <dbReference type="NCBI Taxonomy" id="13658"/>
    <lineage>
        <taxon>Eukaryota</taxon>
        <taxon>Metazoa</taxon>
        <taxon>Ecdysozoa</taxon>
        <taxon>Nematoda</taxon>
        <taxon>Enoplea</taxon>
        <taxon>Dorylaimia</taxon>
        <taxon>Mermithida</taxon>
        <taxon>Mermithoidea</taxon>
        <taxon>Mermithidae</taxon>
        <taxon>Romanomermis</taxon>
    </lineage>
</organism>
<evidence type="ECO:0000313" key="1">
    <source>
        <dbReference type="Proteomes" id="UP000887565"/>
    </source>
</evidence>
<sequence length="313" mass="34616">MSMLCHLTWDLPSCSDTIQDITRYDEAKNMLMFQLAPDCNKMMLKQKFASITPKTGEEPAAFLILSSDLIKRAFDEQMLCLPVCGKIKVADGATIIARGPVIITMGSPFNEHLVKCVVLNDDAQDQFIIGADFLPHPQINAILNFKEKYLQIQNLKMPLKVVASIKAQPFLLTSCNNILEEIPQDEQLTGELPMETAIVNVTNSKDSACADFLSRKADQEKPLIPRTEDLTAKIFRNNFRPAGALSDADLMVPDLLPALPSKEIKGDVNAITRAMTKKPISQPTLSDHMPLATDYAPPVVEAIILASHEEVKQ</sequence>
<dbReference type="Proteomes" id="UP000887565">
    <property type="component" value="Unplaced"/>
</dbReference>
<dbReference type="WBParaSite" id="nRc.2.0.1.t38664-RA">
    <property type="protein sequence ID" value="nRc.2.0.1.t38664-RA"/>
    <property type="gene ID" value="nRc.2.0.1.g38664"/>
</dbReference>
<accession>A0A915KIT4</accession>
<reference evidence="2" key="1">
    <citation type="submission" date="2022-11" db="UniProtKB">
        <authorList>
            <consortium name="WormBaseParasite"/>
        </authorList>
    </citation>
    <scope>IDENTIFICATION</scope>
</reference>
<keyword evidence="1" id="KW-1185">Reference proteome</keyword>